<dbReference type="GO" id="GO:0005737">
    <property type="term" value="C:cytoplasm"/>
    <property type="evidence" value="ECO:0007669"/>
    <property type="project" value="UniProtKB-SubCell"/>
</dbReference>
<dbReference type="Gene3D" id="3.30.930.10">
    <property type="entry name" value="Bira Bifunctional Protein, Domain 2"/>
    <property type="match status" value="1"/>
</dbReference>
<keyword evidence="18" id="KW-1185">Reference proteome</keyword>
<dbReference type="InterPro" id="IPR042103">
    <property type="entry name" value="SerRS_1_N_sf"/>
</dbReference>
<keyword evidence="9 12" id="KW-0030">Aminoacyl-tRNA synthetase</keyword>
<feature type="binding site" evidence="12">
    <location>
        <position position="383"/>
    </location>
    <ligand>
        <name>L-serine</name>
        <dbReference type="ChEBI" id="CHEBI:33384"/>
    </ligand>
</feature>
<comment type="domain">
    <text evidence="12">Consists of two distinct domains, a catalytic core and a N-terminal extension that is involved in tRNA binding.</text>
</comment>
<evidence type="ECO:0000256" key="7">
    <source>
        <dbReference type="ARBA" id="ARBA00022840"/>
    </source>
</evidence>
<dbReference type="InterPro" id="IPR015866">
    <property type="entry name" value="Ser-tRNA-synth_1_N"/>
</dbReference>
<evidence type="ECO:0000256" key="11">
    <source>
        <dbReference type="ARBA" id="ARBA00048823"/>
    </source>
</evidence>
<evidence type="ECO:0000256" key="1">
    <source>
        <dbReference type="ARBA" id="ARBA00004496"/>
    </source>
</evidence>
<comment type="function">
    <text evidence="12">Catalyzes the attachment of serine to tRNA(Ser). Is also able to aminoacylate tRNA(Sec) with serine, to form the misacylated tRNA L-seryl-tRNA(Sec), which will be further converted into selenocysteinyl-tRNA(Sec).</text>
</comment>
<feature type="binding site" evidence="13">
    <location>
        <position position="381"/>
    </location>
    <ligand>
        <name>L-serine</name>
        <dbReference type="ChEBI" id="CHEBI:33384"/>
    </ligand>
</feature>
<evidence type="ECO:0000259" key="16">
    <source>
        <dbReference type="PROSITE" id="PS50862"/>
    </source>
</evidence>
<keyword evidence="8 12" id="KW-0648">Protein biosynthesis</keyword>
<name>A0AAW4L215_9BACT</name>
<comment type="caution">
    <text evidence="17">The sequence shown here is derived from an EMBL/GenBank/DDBJ whole genome shotgun (WGS) entry which is preliminary data.</text>
</comment>
<dbReference type="InterPro" id="IPR002317">
    <property type="entry name" value="Ser-tRNA-ligase_type_1"/>
</dbReference>
<dbReference type="GO" id="GO:0016260">
    <property type="term" value="P:selenocysteine biosynthetic process"/>
    <property type="evidence" value="ECO:0007669"/>
    <property type="project" value="UniProtKB-UniRule"/>
</dbReference>
<dbReference type="Gene3D" id="1.10.287.40">
    <property type="entry name" value="Serine-tRNA synthetase, tRNA binding domain"/>
    <property type="match status" value="1"/>
</dbReference>
<keyword evidence="7 12" id="KW-0067">ATP-binding</keyword>
<evidence type="ECO:0000256" key="4">
    <source>
        <dbReference type="ARBA" id="ARBA00022490"/>
    </source>
</evidence>
<dbReference type="SUPFAM" id="SSF55681">
    <property type="entry name" value="Class II aaRS and biotin synthetases"/>
    <property type="match status" value="1"/>
</dbReference>
<dbReference type="InterPro" id="IPR010978">
    <property type="entry name" value="tRNA-bd_arm"/>
</dbReference>
<evidence type="ECO:0000256" key="13">
    <source>
        <dbReference type="PIRSR" id="PIRSR001529-1"/>
    </source>
</evidence>
<dbReference type="PANTHER" id="PTHR43697:SF1">
    <property type="entry name" value="SERINE--TRNA LIGASE"/>
    <property type="match status" value="1"/>
</dbReference>
<comment type="caution">
    <text evidence="12">Lacks conserved residue(s) required for the propagation of feature annotation.</text>
</comment>
<feature type="binding site" evidence="13">
    <location>
        <position position="229"/>
    </location>
    <ligand>
        <name>L-serine</name>
        <dbReference type="ChEBI" id="CHEBI:33384"/>
    </ligand>
</feature>
<dbReference type="GO" id="GO:0004828">
    <property type="term" value="F:serine-tRNA ligase activity"/>
    <property type="evidence" value="ECO:0007669"/>
    <property type="project" value="UniProtKB-UniRule"/>
</dbReference>
<dbReference type="PRINTS" id="PR00981">
    <property type="entry name" value="TRNASYNTHSER"/>
</dbReference>
<evidence type="ECO:0000256" key="8">
    <source>
        <dbReference type="ARBA" id="ARBA00022917"/>
    </source>
</evidence>
<proteinExistence type="inferred from homology"/>
<dbReference type="InterPro" id="IPR045864">
    <property type="entry name" value="aa-tRNA-synth_II/BPL/LPL"/>
</dbReference>
<dbReference type="AlphaFoldDB" id="A0AAW4L215"/>
<evidence type="ECO:0000256" key="15">
    <source>
        <dbReference type="SAM" id="Coils"/>
    </source>
</evidence>
<keyword evidence="5 12" id="KW-0436">Ligase</keyword>
<sequence>MLDARFIRENLELVESRLKSRGTGVDLDGFRQLDTRRRELMQESESLKALRNKASDEISKVKDKSLVQDRIAEMRDVSQKIKALDEELRGIDEEFDNFLLTVPNIPHQSVHVGASEADNIEIRKWGERPEFAFAPKPHWELGEALGILDFERGAKLTGARFTLYRGAGARLERALINFMLDLHTDRHGYQEVLPPFMVNKESMTATGQLPKFEDDLFRIDGLDYYLIPTAEVPVTNIHRGEILRGADLPLLYTAYTPCFRKEAGSYGKDTRGLIRQHQFNKVELVKFTRPADSYVELDALLANAEEVLRRLGLHYRVVELCTGDIGFSAAKTYDIEVWLPGQDTFREISSCSNFEDFQARRGGIRFREDEKSKPEFVHTLNGSGLAVGRTLVAILENFQEPDGSVAVPDVLRPYMGGMDRIR</sequence>
<dbReference type="Pfam" id="PF00587">
    <property type="entry name" value="tRNA-synt_2b"/>
    <property type="match status" value="1"/>
</dbReference>
<dbReference type="GO" id="GO:0006434">
    <property type="term" value="P:seryl-tRNA aminoacylation"/>
    <property type="evidence" value="ECO:0007669"/>
    <property type="project" value="UniProtKB-UniRule"/>
</dbReference>
<evidence type="ECO:0000256" key="12">
    <source>
        <dbReference type="HAMAP-Rule" id="MF_00176"/>
    </source>
</evidence>
<evidence type="ECO:0000256" key="6">
    <source>
        <dbReference type="ARBA" id="ARBA00022741"/>
    </source>
</evidence>
<protein>
    <recommendedName>
        <fullName evidence="12">Serine--tRNA ligase</fullName>
        <ecNumber evidence="12">6.1.1.11</ecNumber>
    </recommendedName>
    <alternativeName>
        <fullName evidence="12">Seryl-tRNA synthetase</fullName>
        <shortName evidence="12">SerRS</shortName>
    </alternativeName>
    <alternativeName>
        <fullName evidence="12">Seryl-tRNA(Ser/Sec) synthetase</fullName>
    </alternativeName>
</protein>
<dbReference type="InterPro" id="IPR033729">
    <property type="entry name" value="SerRS_core"/>
</dbReference>
<dbReference type="CDD" id="cd00770">
    <property type="entry name" value="SerRS_core"/>
    <property type="match status" value="1"/>
</dbReference>
<feature type="binding site" evidence="13">
    <location>
        <position position="260"/>
    </location>
    <ligand>
        <name>L-serine</name>
        <dbReference type="ChEBI" id="CHEBI:33384"/>
    </ligand>
</feature>
<evidence type="ECO:0000256" key="2">
    <source>
        <dbReference type="ARBA" id="ARBA00005045"/>
    </source>
</evidence>
<feature type="coiled-coil region" evidence="15">
    <location>
        <begin position="33"/>
        <end position="94"/>
    </location>
</feature>
<evidence type="ECO:0000313" key="18">
    <source>
        <dbReference type="Proteomes" id="UP000811899"/>
    </source>
</evidence>
<keyword evidence="4 12" id="KW-0963">Cytoplasm</keyword>
<dbReference type="PANTHER" id="PTHR43697">
    <property type="entry name" value="SERYL-TRNA SYNTHETASE"/>
    <property type="match status" value="1"/>
</dbReference>
<evidence type="ECO:0000256" key="3">
    <source>
        <dbReference type="ARBA" id="ARBA00010728"/>
    </source>
</evidence>
<dbReference type="EC" id="6.1.1.11" evidence="12"/>
<evidence type="ECO:0000256" key="14">
    <source>
        <dbReference type="PIRSR" id="PIRSR001529-2"/>
    </source>
</evidence>
<dbReference type="SUPFAM" id="SSF46589">
    <property type="entry name" value="tRNA-binding arm"/>
    <property type="match status" value="1"/>
</dbReference>
<dbReference type="InterPro" id="IPR002314">
    <property type="entry name" value="aa-tRNA-synt_IIb"/>
</dbReference>
<evidence type="ECO:0000256" key="10">
    <source>
        <dbReference type="ARBA" id="ARBA00047929"/>
    </source>
</evidence>
<feature type="domain" description="Aminoacyl-transfer RNA synthetases class-II family profile" evidence="16">
    <location>
        <begin position="164"/>
        <end position="408"/>
    </location>
</feature>
<feature type="binding site" evidence="12 13">
    <location>
        <position position="283"/>
    </location>
    <ligand>
        <name>L-serine</name>
        <dbReference type="ChEBI" id="CHEBI:33384"/>
    </ligand>
</feature>
<dbReference type="HAMAP" id="MF_00176">
    <property type="entry name" value="Ser_tRNA_synth_type1"/>
    <property type="match status" value="1"/>
</dbReference>
<gene>
    <name evidence="12 17" type="primary">serS</name>
    <name evidence="17" type="ORF">KI809_11745</name>
</gene>
<comment type="pathway">
    <text evidence="2 12">Aminoacyl-tRNA biosynthesis; selenocysteinyl-tRNA(Sec) biosynthesis; L-seryl-tRNA(Sec) from L-serine and tRNA(Sec): step 1/1.</text>
</comment>
<feature type="binding site" evidence="12">
    <location>
        <begin position="229"/>
        <end position="231"/>
    </location>
    <ligand>
        <name>L-serine</name>
        <dbReference type="ChEBI" id="CHEBI:33384"/>
    </ligand>
</feature>
<comment type="similarity">
    <text evidence="3 12">Belongs to the class-II aminoacyl-tRNA synthetase family. Type-1 seryl-tRNA synthetase subfamily.</text>
</comment>
<organism evidence="17 18">
    <name type="scientific">Geoanaerobacter pelophilus</name>
    <dbReference type="NCBI Taxonomy" id="60036"/>
    <lineage>
        <taxon>Bacteria</taxon>
        <taxon>Pseudomonadati</taxon>
        <taxon>Thermodesulfobacteriota</taxon>
        <taxon>Desulfuromonadia</taxon>
        <taxon>Geobacterales</taxon>
        <taxon>Geobacteraceae</taxon>
        <taxon>Geoanaerobacter</taxon>
    </lineage>
</organism>
<evidence type="ECO:0000256" key="5">
    <source>
        <dbReference type="ARBA" id="ARBA00022598"/>
    </source>
</evidence>
<reference evidence="17 18" key="1">
    <citation type="submission" date="2021-05" db="EMBL/GenBank/DDBJ databases">
        <title>The draft genome of Geobacter pelophilus DSM 12255.</title>
        <authorList>
            <person name="Xu Z."/>
            <person name="Masuda Y."/>
            <person name="Itoh H."/>
            <person name="Senoo K."/>
        </authorList>
    </citation>
    <scope>NUCLEOTIDE SEQUENCE [LARGE SCALE GENOMIC DNA]</scope>
    <source>
        <strain evidence="17 18">DSM 12255</strain>
    </source>
</reference>
<comment type="subunit">
    <text evidence="12">Homodimer. The tRNA molecule binds across the dimer.</text>
</comment>
<keyword evidence="6 12" id="KW-0547">Nucleotide-binding</keyword>
<dbReference type="RefSeq" id="WP_214171740.1">
    <property type="nucleotide sequence ID" value="NZ_JAHCVJ010000004.1"/>
</dbReference>
<keyword evidence="15" id="KW-0175">Coiled coil</keyword>
<feature type="binding site" evidence="12 14">
    <location>
        <begin position="260"/>
        <end position="262"/>
    </location>
    <ligand>
        <name>ATP</name>
        <dbReference type="ChEBI" id="CHEBI:30616"/>
    </ligand>
</feature>
<accession>A0AAW4L215</accession>
<comment type="subcellular location">
    <subcellularLocation>
        <location evidence="1 12">Cytoplasm</location>
    </subcellularLocation>
</comment>
<dbReference type="Proteomes" id="UP000811899">
    <property type="component" value="Unassembled WGS sequence"/>
</dbReference>
<dbReference type="EMBL" id="JAHCVJ010000004">
    <property type="protein sequence ID" value="MBT0664968.1"/>
    <property type="molecule type" value="Genomic_DNA"/>
</dbReference>
<dbReference type="PROSITE" id="PS50862">
    <property type="entry name" value="AA_TRNA_LIGASE_II"/>
    <property type="match status" value="1"/>
</dbReference>
<dbReference type="Pfam" id="PF02403">
    <property type="entry name" value="Seryl_tRNA_N"/>
    <property type="match status" value="1"/>
</dbReference>
<dbReference type="NCBIfam" id="TIGR00414">
    <property type="entry name" value="serS"/>
    <property type="match status" value="1"/>
</dbReference>
<dbReference type="GO" id="GO:0005524">
    <property type="term" value="F:ATP binding"/>
    <property type="evidence" value="ECO:0007669"/>
    <property type="project" value="UniProtKB-UniRule"/>
</dbReference>
<evidence type="ECO:0000313" key="17">
    <source>
        <dbReference type="EMBL" id="MBT0664968.1"/>
    </source>
</evidence>
<feature type="binding site" evidence="12 14">
    <location>
        <begin position="347"/>
        <end position="350"/>
    </location>
    <ligand>
        <name>ATP</name>
        <dbReference type="ChEBI" id="CHEBI:30616"/>
    </ligand>
</feature>
<comment type="catalytic activity">
    <reaction evidence="10 12">
        <text>tRNA(Sec) + L-serine + ATP = L-seryl-tRNA(Sec) + AMP + diphosphate + H(+)</text>
        <dbReference type="Rhea" id="RHEA:42580"/>
        <dbReference type="Rhea" id="RHEA-COMP:9742"/>
        <dbReference type="Rhea" id="RHEA-COMP:10128"/>
        <dbReference type="ChEBI" id="CHEBI:15378"/>
        <dbReference type="ChEBI" id="CHEBI:30616"/>
        <dbReference type="ChEBI" id="CHEBI:33019"/>
        <dbReference type="ChEBI" id="CHEBI:33384"/>
        <dbReference type="ChEBI" id="CHEBI:78442"/>
        <dbReference type="ChEBI" id="CHEBI:78533"/>
        <dbReference type="ChEBI" id="CHEBI:456215"/>
        <dbReference type="EC" id="6.1.1.11"/>
    </reaction>
</comment>
<dbReference type="InterPro" id="IPR006195">
    <property type="entry name" value="aa-tRNA-synth_II"/>
</dbReference>
<dbReference type="PIRSF" id="PIRSF001529">
    <property type="entry name" value="Ser-tRNA-synth_IIa"/>
    <property type="match status" value="1"/>
</dbReference>
<comment type="catalytic activity">
    <reaction evidence="11 12">
        <text>tRNA(Ser) + L-serine + ATP = L-seryl-tRNA(Ser) + AMP + diphosphate + H(+)</text>
        <dbReference type="Rhea" id="RHEA:12292"/>
        <dbReference type="Rhea" id="RHEA-COMP:9669"/>
        <dbReference type="Rhea" id="RHEA-COMP:9703"/>
        <dbReference type="ChEBI" id="CHEBI:15378"/>
        <dbReference type="ChEBI" id="CHEBI:30616"/>
        <dbReference type="ChEBI" id="CHEBI:33019"/>
        <dbReference type="ChEBI" id="CHEBI:33384"/>
        <dbReference type="ChEBI" id="CHEBI:78442"/>
        <dbReference type="ChEBI" id="CHEBI:78533"/>
        <dbReference type="ChEBI" id="CHEBI:456215"/>
        <dbReference type="EC" id="6.1.1.11"/>
    </reaction>
</comment>
<evidence type="ECO:0000256" key="9">
    <source>
        <dbReference type="ARBA" id="ARBA00023146"/>
    </source>
</evidence>